<comment type="similarity">
    <text evidence="2">Belongs to the YkuD family.</text>
</comment>
<keyword evidence="11" id="KW-1185">Reference proteome</keyword>
<dbReference type="InterPro" id="IPR038063">
    <property type="entry name" value="Transpep_catalytic_dom"/>
</dbReference>
<feature type="active site" description="Proton donor/acceptor" evidence="7">
    <location>
        <position position="309"/>
    </location>
</feature>
<dbReference type="AlphaFoldDB" id="A0A927E7M1"/>
<evidence type="ECO:0000256" key="3">
    <source>
        <dbReference type="ARBA" id="ARBA00022679"/>
    </source>
</evidence>
<evidence type="ECO:0000256" key="7">
    <source>
        <dbReference type="PROSITE-ProRule" id="PRU01373"/>
    </source>
</evidence>
<dbReference type="Pfam" id="PF01471">
    <property type="entry name" value="PG_binding_1"/>
    <property type="match status" value="1"/>
</dbReference>
<dbReference type="SUPFAM" id="SSF47090">
    <property type="entry name" value="PGBD-like"/>
    <property type="match status" value="1"/>
</dbReference>
<dbReference type="GO" id="GO:0008360">
    <property type="term" value="P:regulation of cell shape"/>
    <property type="evidence" value="ECO:0007669"/>
    <property type="project" value="UniProtKB-UniRule"/>
</dbReference>
<sequence length="414" mass="45230">MSQLSLTRRETVLALLSGAASTAAAPAFAQQAEWLQNYDAGPRNAVLRSSTPMLSPESLQATEQAIAAYRDLAARGGWQPVQLPDRMGLGARGSAVAALRQRLSITGDLQQNAGESNVYDSYVEAAVRQFQARVGLSTTGAINRATVVALNVPIDRRIRQLETNVVRLRTWSGNLGGRYVVANIPAAMVETVENGHVATRHAAGVGKIDRQSPLLQTKIPEVNFNPTWTVPASIIKKDLIPKMRKEPNYLAENKIRIISSSGGEIAPSQVNWNSDEATRYTFRQDPGGDFNSLGFVRINIPSPYGVYMHDTPAKGIFGDDYRFVSSGCMRVQNVRDYVAWLLKNTPGWDRAKIDETINSGQRVNARIADPVSCYWVYVTAWATPDGGVQFRDDIYNKDGLGPAPVAALQGENDI</sequence>
<dbReference type="PROSITE" id="PS52029">
    <property type="entry name" value="LD_TPASE"/>
    <property type="match status" value="1"/>
</dbReference>
<dbReference type="Proteomes" id="UP000619295">
    <property type="component" value="Unassembled WGS sequence"/>
</dbReference>
<feature type="signal peptide" evidence="8">
    <location>
        <begin position="1"/>
        <end position="29"/>
    </location>
</feature>
<feature type="chain" id="PRO_5037251186" evidence="8">
    <location>
        <begin position="30"/>
        <end position="414"/>
    </location>
</feature>
<evidence type="ECO:0000256" key="1">
    <source>
        <dbReference type="ARBA" id="ARBA00004752"/>
    </source>
</evidence>
<dbReference type="InterPro" id="IPR036366">
    <property type="entry name" value="PGBDSf"/>
</dbReference>
<evidence type="ECO:0000313" key="11">
    <source>
        <dbReference type="Proteomes" id="UP000619295"/>
    </source>
</evidence>
<dbReference type="InterPro" id="IPR005490">
    <property type="entry name" value="LD_TPept_cat_dom"/>
</dbReference>
<dbReference type="CDD" id="cd16913">
    <property type="entry name" value="YkuD_like"/>
    <property type="match status" value="1"/>
</dbReference>
<evidence type="ECO:0000256" key="8">
    <source>
        <dbReference type="SAM" id="SignalP"/>
    </source>
</evidence>
<evidence type="ECO:0000259" key="9">
    <source>
        <dbReference type="PROSITE" id="PS52029"/>
    </source>
</evidence>
<feature type="domain" description="L,D-TPase catalytic" evidence="9">
    <location>
        <begin position="178"/>
        <end position="366"/>
    </location>
</feature>
<dbReference type="GO" id="GO:0004180">
    <property type="term" value="F:carboxypeptidase activity"/>
    <property type="evidence" value="ECO:0007669"/>
    <property type="project" value="UniProtKB-ARBA"/>
</dbReference>
<dbReference type="InterPro" id="IPR002477">
    <property type="entry name" value="Peptidoglycan-bd-like"/>
</dbReference>
<keyword evidence="5 7" id="KW-0573">Peptidoglycan synthesis</keyword>
<evidence type="ECO:0000256" key="2">
    <source>
        <dbReference type="ARBA" id="ARBA00005992"/>
    </source>
</evidence>
<accession>A0A927E7M1</accession>
<dbReference type="GO" id="GO:0071555">
    <property type="term" value="P:cell wall organization"/>
    <property type="evidence" value="ECO:0007669"/>
    <property type="project" value="UniProtKB-UniRule"/>
</dbReference>
<dbReference type="Pfam" id="PF03734">
    <property type="entry name" value="YkuD"/>
    <property type="match status" value="1"/>
</dbReference>
<name>A0A927E7M1_9HYPH</name>
<keyword evidence="4 7" id="KW-0133">Cell shape</keyword>
<dbReference type="Gene3D" id="1.10.101.10">
    <property type="entry name" value="PGBD-like superfamily/PGBD"/>
    <property type="match status" value="1"/>
</dbReference>
<comment type="caution">
    <text evidence="10">The sequence shown here is derived from an EMBL/GenBank/DDBJ whole genome shotgun (WGS) entry which is preliminary data.</text>
</comment>
<dbReference type="SUPFAM" id="SSF141523">
    <property type="entry name" value="L,D-transpeptidase catalytic domain-like"/>
    <property type="match status" value="1"/>
</dbReference>
<dbReference type="EMBL" id="JACXWY010000002">
    <property type="protein sequence ID" value="MBD3844805.1"/>
    <property type="molecule type" value="Genomic_DNA"/>
</dbReference>
<dbReference type="PANTHER" id="PTHR41533:SF1">
    <property type="entry name" value="L,D-TRANSPEPTIDASE YCBB-RELATED"/>
    <property type="match status" value="1"/>
</dbReference>
<keyword evidence="3" id="KW-0808">Transferase</keyword>
<gene>
    <name evidence="10" type="ORF">IED13_03775</name>
</gene>
<feature type="active site" description="Nucleophile" evidence="7">
    <location>
        <position position="328"/>
    </location>
</feature>
<dbReference type="PANTHER" id="PTHR41533">
    <property type="entry name" value="L,D-TRANSPEPTIDASE HI_1667-RELATED"/>
    <property type="match status" value="1"/>
</dbReference>
<dbReference type="Gene3D" id="2.40.440.10">
    <property type="entry name" value="L,D-transpeptidase catalytic domain-like"/>
    <property type="match status" value="1"/>
</dbReference>
<evidence type="ECO:0000256" key="5">
    <source>
        <dbReference type="ARBA" id="ARBA00022984"/>
    </source>
</evidence>
<proteinExistence type="inferred from homology"/>
<dbReference type="GO" id="GO:0016740">
    <property type="term" value="F:transferase activity"/>
    <property type="evidence" value="ECO:0007669"/>
    <property type="project" value="UniProtKB-KW"/>
</dbReference>
<dbReference type="InterPro" id="IPR036365">
    <property type="entry name" value="PGBD-like_sf"/>
</dbReference>
<keyword evidence="6 7" id="KW-0961">Cell wall biogenesis/degradation</keyword>
<dbReference type="InterPro" id="IPR052905">
    <property type="entry name" value="LD-transpeptidase_YkuD-like"/>
</dbReference>
<evidence type="ECO:0000256" key="6">
    <source>
        <dbReference type="ARBA" id="ARBA00023316"/>
    </source>
</evidence>
<evidence type="ECO:0000256" key="4">
    <source>
        <dbReference type="ARBA" id="ARBA00022960"/>
    </source>
</evidence>
<dbReference type="RefSeq" id="WP_191123429.1">
    <property type="nucleotide sequence ID" value="NZ_JACXWY010000002.1"/>
</dbReference>
<comment type="pathway">
    <text evidence="1 7">Cell wall biogenesis; peptidoglycan biosynthesis.</text>
</comment>
<keyword evidence="8" id="KW-0732">Signal</keyword>
<dbReference type="GO" id="GO:0009252">
    <property type="term" value="P:peptidoglycan biosynthetic process"/>
    <property type="evidence" value="ECO:0007669"/>
    <property type="project" value="UniProtKB-KW"/>
</dbReference>
<organism evidence="10 11">
    <name type="scientific">Bosea spartocytisi</name>
    <dbReference type="NCBI Taxonomy" id="2773451"/>
    <lineage>
        <taxon>Bacteria</taxon>
        <taxon>Pseudomonadati</taxon>
        <taxon>Pseudomonadota</taxon>
        <taxon>Alphaproteobacteria</taxon>
        <taxon>Hyphomicrobiales</taxon>
        <taxon>Boseaceae</taxon>
        <taxon>Bosea</taxon>
    </lineage>
</organism>
<evidence type="ECO:0000313" key="10">
    <source>
        <dbReference type="EMBL" id="MBD3844805.1"/>
    </source>
</evidence>
<reference evidence="10" key="1">
    <citation type="submission" date="2020-09" db="EMBL/GenBank/DDBJ databases">
        <title>Bosea spartocytisi sp. nov. a root nodule endophyte of Spartocytisus supranubius in the high mountain ecosystem fo the Teide National Park (Canary Islands, Spain).</title>
        <authorList>
            <person name="Pulido-Suarez L."/>
            <person name="Peix A."/>
            <person name="Igual J.M."/>
            <person name="Socas-Perez N."/>
            <person name="Velazquez E."/>
            <person name="Flores-Felix J.D."/>
            <person name="Leon-Barrios M."/>
        </authorList>
    </citation>
    <scope>NUCLEOTIDE SEQUENCE</scope>
    <source>
        <strain evidence="10">SSUT16</strain>
    </source>
</reference>
<protein>
    <submittedName>
        <fullName evidence="10">L,D-transpeptidase family protein</fullName>
    </submittedName>
</protein>